<reference evidence="1" key="1">
    <citation type="submission" date="2023-03" db="EMBL/GenBank/DDBJ databases">
        <title>Massive genome expansion in bonnet fungi (Mycena s.s.) driven by repeated elements and novel gene families across ecological guilds.</title>
        <authorList>
            <consortium name="Lawrence Berkeley National Laboratory"/>
            <person name="Harder C.B."/>
            <person name="Miyauchi S."/>
            <person name="Viragh M."/>
            <person name="Kuo A."/>
            <person name="Thoen E."/>
            <person name="Andreopoulos B."/>
            <person name="Lu D."/>
            <person name="Skrede I."/>
            <person name="Drula E."/>
            <person name="Henrissat B."/>
            <person name="Morin E."/>
            <person name="Kohler A."/>
            <person name="Barry K."/>
            <person name="LaButti K."/>
            <person name="Morin E."/>
            <person name="Salamov A."/>
            <person name="Lipzen A."/>
            <person name="Mereny Z."/>
            <person name="Hegedus B."/>
            <person name="Baldrian P."/>
            <person name="Stursova M."/>
            <person name="Weitz H."/>
            <person name="Taylor A."/>
            <person name="Grigoriev I.V."/>
            <person name="Nagy L.G."/>
            <person name="Martin F."/>
            <person name="Kauserud H."/>
        </authorList>
    </citation>
    <scope>NUCLEOTIDE SEQUENCE</scope>
    <source>
        <strain evidence="1">CBHHK067</strain>
    </source>
</reference>
<dbReference type="EMBL" id="JARKIE010000014">
    <property type="protein sequence ID" value="KAJ7702780.1"/>
    <property type="molecule type" value="Genomic_DNA"/>
</dbReference>
<comment type="caution">
    <text evidence="1">The sequence shown here is derived from an EMBL/GenBank/DDBJ whole genome shotgun (WGS) entry which is preliminary data.</text>
</comment>
<gene>
    <name evidence="1" type="ORF">B0H17DRAFT_1042986</name>
</gene>
<protein>
    <submittedName>
        <fullName evidence="1">Uncharacterized protein</fullName>
    </submittedName>
</protein>
<accession>A0AAD7GN40</accession>
<keyword evidence="2" id="KW-1185">Reference proteome</keyword>
<organism evidence="1 2">
    <name type="scientific">Mycena rosella</name>
    <name type="common">Pink bonnet</name>
    <name type="synonym">Agaricus rosellus</name>
    <dbReference type="NCBI Taxonomy" id="1033263"/>
    <lineage>
        <taxon>Eukaryota</taxon>
        <taxon>Fungi</taxon>
        <taxon>Dikarya</taxon>
        <taxon>Basidiomycota</taxon>
        <taxon>Agaricomycotina</taxon>
        <taxon>Agaricomycetes</taxon>
        <taxon>Agaricomycetidae</taxon>
        <taxon>Agaricales</taxon>
        <taxon>Marasmiineae</taxon>
        <taxon>Mycenaceae</taxon>
        <taxon>Mycena</taxon>
    </lineage>
</organism>
<sequence length="62" mass="7231">MVCCVPSRAGRATRCIRRSADAPRTIILTHKLNNYTMQTAIDYSYYKQLLRIRLHMFPITSI</sequence>
<dbReference type="Proteomes" id="UP001221757">
    <property type="component" value="Unassembled WGS sequence"/>
</dbReference>
<evidence type="ECO:0000313" key="2">
    <source>
        <dbReference type="Proteomes" id="UP001221757"/>
    </source>
</evidence>
<evidence type="ECO:0000313" key="1">
    <source>
        <dbReference type="EMBL" id="KAJ7702780.1"/>
    </source>
</evidence>
<name>A0AAD7GN40_MYCRO</name>
<proteinExistence type="predicted"/>
<dbReference type="AlphaFoldDB" id="A0AAD7GN40"/>